<evidence type="ECO:0000256" key="6">
    <source>
        <dbReference type="ARBA" id="ARBA00023015"/>
    </source>
</evidence>
<dbReference type="InterPro" id="IPR013087">
    <property type="entry name" value="Znf_C2H2_type"/>
</dbReference>
<keyword evidence="3" id="KW-0677">Repeat</keyword>
<evidence type="ECO:0000256" key="2">
    <source>
        <dbReference type="ARBA" id="ARBA00022723"/>
    </source>
</evidence>
<keyword evidence="7" id="KW-0804">Transcription</keyword>
<evidence type="ECO:0000313" key="13">
    <source>
        <dbReference type="Proteomes" id="UP001642483"/>
    </source>
</evidence>
<evidence type="ECO:0000313" key="12">
    <source>
        <dbReference type="EMBL" id="CAK8676089.1"/>
    </source>
</evidence>
<comment type="subcellular location">
    <subcellularLocation>
        <location evidence="1">Nucleus</location>
    </subcellularLocation>
</comment>
<dbReference type="PROSITE" id="PS00028">
    <property type="entry name" value="ZINC_FINGER_C2H2_1"/>
    <property type="match status" value="1"/>
</dbReference>
<dbReference type="InterPro" id="IPR051007">
    <property type="entry name" value="creA/MIG_C2H2-ZnF"/>
</dbReference>
<name>A0ABP0F8P5_CLALP</name>
<feature type="compositionally biased region" description="Polar residues" evidence="10">
    <location>
        <begin position="697"/>
        <end position="707"/>
    </location>
</feature>
<evidence type="ECO:0000256" key="9">
    <source>
        <dbReference type="PROSITE-ProRule" id="PRU00042"/>
    </source>
</evidence>
<keyword evidence="6" id="KW-0805">Transcription regulation</keyword>
<evidence type="ECO:0000256" key="5">
    <source>
        <dbReference type="ARBA" id="ARBA00022833"/>
    </source>
</evidence>
<sequence>MLAQIADTLAGQTKITELDVWKTWEVFQSYSPSSTASFEYEANIESKTDNRCDRTNDNNLMLSENLESWQDVDIIFEEAALSNQEVKPKLTNSNPAEISNQNVATPPLSINTEARYEIAIDKNVGGLDIFTSLSSNHPPTVASIVSQTDALFQETGITQTETDCNEITFASEPLDALLDSSNNTDKTKAVSFHGLSSICRQRHLRSSVSSSEPLSISSAYENCTSEQLKSPSGHRHFCSSERGVISAAEGEHKQPQSKNNQSADSEMHSLQYMFPSQTFGPPALTDKGLTAAANIIEVTSPALSGLVHVQDQLQTSPENFNSSTVDYSTARYELSPHSSVNSPNGNINVESPRGHTGLQLTYSAPSATGRQESASPTHDGFISRSFSTTQFEGPSSLSPFSQAIRTTESGPSPQRDVISSSCTEESLNNATCLSSSGGFNFYPHDNSTNFVESQTNQHQISSFNTIDLQPPLRSIKTETMSPPQNIPVDYHSTSPVSSGHSYLNHNSPVLQNNQALTQPEIEYRKFATHYQHSPLCNYQQSSPENVYQEHSSSGVIPSSEENYPYIAPFSTADRIHYETAPMGDDARLRFPANPFSHMNQDYDSKTNVQFQPEPVFTVETSFTQKTTILPGTACRPPPPYYPGSNHGRFDDYSEQTASFGSTMENFYLPSTNTSAAANSSMLEKSNRMHPYDLALRQPTSSKSRALVSSQKTSSSESKKPAKSAQDRPYACPLPGCEKKFSRTDELNRHTRIHTGKLEVFCFKHVFK</sequence>
<keyword evidence="5" id="KW-0862">Zinc</keyword>
<evidence type="ECO:0000256" key="3">
    <source>
        <dbReference type="ARBA" id="ARBA00022737"/>
    </source>
</evidence>
<gene>
    <name evidence="12" type="ORF">CVLEPA_LOCUS5585</name>
</gene>
<proteinExistence type="predicted"/>
<dbReference type="PROSITE" id="PS50157">
    <property type="entry name" value="ZINC_FINGER_C2H2_2"/>
    <property type="match status" value="1"/>
</dbReference>
<dbReference type="Gene3D" id="3.30.160.60">
    <property type="entry name" value="Classic Zinc Finger"/>
    <property type="match status" value="1"/>
</dbReference>
<dbReference type="PANTHER" id="PTHR47428:SF1">
    <property type="entry name" value="REGULATORY PROTEIN MIG1-RELATED"/>
    <property type="match status" value="1"/>
</dbReference>
<feature type="region of interest" description="Disordered" evidence="10">
    <location>
        <begin position="628"/>
        <end position="653"/>
    </location>
</feature>
<dbReference type="InterPro" id="IPR036236">
    <property type="entry name" value="Znf_C2H2_sf"/>
</dbReference>
<organism evidence="12 13">
    <name type="scientific">Clavelina lepadiformis</name>
    <name type="common">Light-bulb sea squirt</name>
    <name type="synonym">Ascidia lepadiformis</name>
    <dbReference type="NCBI Taxonomy" id="159417"/>
    <lineage>
        <taxon>Eukaryota</taxon>
        <taxon>Metazoa</taxon>
        <taxon>Chordata</taxon>
        <taxon>Tunicata</taxon>
        <taxon>Ascidiacea</taxon>
        <taxon>Aplousobranchia</taxon>
        <taxon>Clavelinidae</taxon>
        <taxon>Clavelina</taxon>
    </lineage>
</organism>
<protein>
    <recommendedName>
        <fullName evidence="11">C2H2-type domain-containing protein</fullName>
    </recommendedName>
</protein>
<feature type="domain" description="C2H2-type" evidence="11">
    <location>
        <begin position="729"/>
        <end position="758"/>
    </location>
</feature>
<feature type="compositionally biased region" description="Polar residues" evidence="10">
    <location>
        <begin position="336"/>
        <end position="349"/>
    </location>
</feature>
<dbReference type="SMART" id="SM00355">
    <property type="entry name" value="ZnF_C2H2"/>
    <property type="match status" value="1"/>
</dbReference>
<dbReference type="SUPFAM" id="SSF57667">
    <property type="entry name" value="beta-beta-alpha zinc fingers"/>
    <property type="match status" value="1"/>
</dbReference>
<keyword evidence="8" id="KW-0539">Nucleus</keyword>
<keyword evidence="4 9" id="KW-0863">Zinc-finger</keyword>
<reference evidence="12 13" key="1">
    <citation type="submission" date="2024-02" db="EMBL/GenBank/DDBJ databases">
        <authorList>
            <person name="Daric V."/>
            <person name="Darras S."/>
        </authorList>
    </citation>
    <scope>NUCLEOTIDE SEQUENCE [LARGE SCALE GENOMIC DNA]</scope>
</reference>
<feature type="region of interest" description="Disordered" evidence="10">
    <location>
        <begin position="335"/>
        <end position="356"/>
    </location>
</feature>
<feature type="region of interest" description="Disordered" evidence="10">
    <location>
        <begin position="695"/>
        <end position="730"/>
    </location>
</feature>
<accession>A0ABP0F8P5</accession>
<evidence type="ECO:0000256" key="8">
    <source>
        <dbReference type="ARBA" id="ARBA00023242"/>
    </source>
</evidence>
<keyword evidence="13" id="KW-1185">Reference proteome</keyword>
<comment type="caution">
    <text evidence="12">The sequence shown here is derived from an EMBL/GenBank/DDBJ whole genome shotgun (WGS) entry which is preliminary data.</text>
</comment>
<dbReference type="Proteomes" id="UP001642483">
    <property type="component" value="Unassembled WGS sequence"/>
</dbReference>
<evidence type="ECO:0000256" key="7">
    <source>
        <dbReference type="ARBA" id="ARBA00023163"/>
    </source>
</evidence>
<evidence type="ECO:0000256" key="10">
    <source>
        <dbReference type="SAM" id="MobiDB-lite"/>
    </source>
</evidence>
<evidence type="ECO:0000259" key="11">
    <source>
        <dbReference type="PROSITE" id="PS50157"/>
    </source>
</evidence>
<dbReference type="EMBL" id="CAWYQH010000024">
    <property type="protein sequence ID" value="CAK8676089.1"/>
    <property type="molecule type" value="Genomic_DNA"/>
</dbReference>
<keyword evidence="2" id="KW-0479">Metal-binding</keyword>
<evidence type="ECO:0000256" key="1">
    <source>
        <dbReference type="ARBA" id="ARBA00004123"/>
    </source>
</evidence>
<dbReference type="PANTHER" id="PTHR47428">
    <property type="entry name" value="REGULATORY PROTEIN MIG1-RELATED"/>
    <property type="match status" value="1"/>
</dbReference>
<evidence type="ECO:0000256" key="4">
    <source>
        <dbReference type="ARBA" id="ARBA00022771"/>
    </source>
</evidence>